<evidence type="ECO:0000313" key="3">
    <source>
        <dbReference type="Proteomes" id="UP001151760"/>
    </source>
</evidence>
<keyword evidence="3" id="KW-1185">Reference proteome</keyword>
<gene>
    <name evidence="2" type="ORF">Tco_0989967</name>
</gene>
<organism evidence="2 3">
    <name type="scientific">Tanacetum coccineum</name>
    <dbReference type="NCBI Taxonomy" id="301880"/>
    <lineage>
        <taxon>Eukaryota</taxon>
        <taxon>Viridiplantae</taxon>
        <taxon>Streptophyta</taxon>
        <taxon>Embryophyta</taxon>
        <taxon>Tracheophyta</taxon>
        <taxon>Spermatophyta</taxon>
        <taxon>Magnoliopsida</taxon>
        <taxon>eudicotyledons</taxon>
        <taxon>Gunneridae</taxon>
        <taxon>Pentapetalae</taxon>
        <taxon>asterids</taxon>
        <taxon>campanulids</taxon>
        <taxon>Asterales</taxon>
        <taxon>Asteraceae</taxon>
        <taxon>Asteroideae</taxon>
        <taxon>Anthemideae</taxon>
        <taxon>Anthemidinae</taxon>
        <taxon>Tanacetum</taxon>
    </lineage>
</organism>
<comment type="caution">
    <text evidence="2">The sequence shown here is derived from an EMBL/GenBank/DDBJ whole genome shotgun (WGS) entry which is preliminary data.</text>
</comment>
<reference evidence="2" key="1">
    <citation type="journal article" date="2022" name="Int. J. Mol. Sci.">
        <title>Draft Genome of Tanacetum Coccineum: Genomic Comparison of Closely Related Tanacetum-Family Plants.</title>
        <authorList>
            <person name="Yamashiro T."/>
            <person name="Shiraishi A."/>
            <person name="Nakayama K."/>
            <person name="Satake H."/>
        </authorList>
    </citation>
    <scope>NUCLEOTIDE SEQUENCE</scope>
</reference>
<accession>A0ABQ5EV60</accession>
<sequence length="275" mass="32511">MRQHKWIELLSDYDCVIRYHSGKVNVVTDALSRKDKEPIRVCALVVMVHNNLPEQILNAQVEACKEENISAEGFRGQGEPFEFRSDVITLVLKPHLSKLYMEENVDRLYVGVRHKSYVDVRRKPLEFEVGDKVMLKVSSWKGFVRFGKRGKLSPRYIGPFKILSRVGPVAYKLELPRELQGIHNTFHVSNLKKCLSDEDLIIPLDEIRIDEKLHFIEEPIEIMDREVKQLKQSRIPIVKVRWNLSRGPEYTWEREDQMWKKYPHLFDFNRKRATR</sequence>
<proteinExistence type="predicted"/>
<dbReference type="Pfam" id="PF24626">
    <property type="entry name" value="SH3_Tf2-1"/>
    <property type="match status" value="1"/>
</dbReference>
<dbReference type="PANTHER" id="PTHR46148:SF59">
    <property type="entry name" value="NUCLEOTIDYLTRANSFERASE, RIBONUCLEASE H"/>
    <property type="match status" value="1"/>
</dbReference>
<evidence type="ECO:0000313" key="2">
    <source>
        <dbReference type="EMBL" id="GJT54913.1"/>
    </source>
</evidence>
<reference evidence="2" key="2">
    <citation type="submission" date="2022-01" db="EMBL/GenBank/DDBJ databases">
        <authorList>
            <person name="Yamashiro T."/>
            <person name="Shiraishi A."/>
            <person name="Satake H."/>
            <person name="Nakayama K."/>
        </authorList>
    </citation>
    <scope>NUCLEOTIDE SEQUENCE</scope>
</reference>
<evidence type="ECO:0000259" key="1">
    <source>
        <dbReference type="Pfam" id="PF24626"/>
    </source>
</evidence>
<dbReference type="EMBL" id="BQNB010016713">
    <property type="protein sequence ID" value="GJT54913.1"/>
    <property type="molecule type" value="Genomic_DNA"/>
</dbReference>
<dbReference type="PANTHER" id="PTHR46148">
    <property type="entry name" value="CHROMO DOMAIN-CONTAINING PROTEIN"/>
    <property type="match status" value="1"/>
</dbReference>
<dbReference type="InterPro" id="IPR056924">
    <property type="entry name" value="SH3_Tf2-1"/>
</dbReference>
<protein>
    <recommendedName>
        <fullName evidence="1">Tf2-1-like SH3-like domain-containing protein</fullName>
    </recommendedName>
</protein>
<dbReference type="Proteomes" id="UP001151760">
    <property type="component" value="Unassembled WGS sequence"/>
</dbReference>
<feature type="domain" description="Tf2-1-like SH3-like" evidence="1">
    <location>
        <begin position="130"/>
        <end position="194"/>
    </location>
</feature>
<name>A0ABQ5EV60_9ASTR</name>